<dbReference type="InterPro" id="IPR011324">
    <property type="entry name" value="Cytotoxic_necrot_fac-like_cat"/>
</dbReference>
<dbReference type="PANTHER" id="PTHR35147">
    <property type="entry name" value="CHEMORECEPTOR GLUTAMINE DEAMIDASE CHED-RELATED"/>
    <property type="match status" value="1"/>
</dbReference>
<dbReference type="PANTHER" id="PTHR35147:SF1">
    <property type="entry name" value="CHEMORECEPTOR GLUTAMINE DEAMIDASE CHED-RELATED"/>
    <property type="match status" value="1"/>
</dbReference>
<dbReference type="GO" id="GO:0006935">
    <property type="term" value="P:chemotaxis"/>
    <property type="evidence" value="ECO:0007669"/>
    <property type="project" value="UniProtKB-UniRule"/>
</dbReference>
<name>A0A948RV01_UNCEI</name>
<evidence type="ECO:0000313" key="4">
    <source>
        <dbReference type="EMBL" id="MBU2690194.1"/>
    </source>
</evidence>
<dbReference type="AlphaFoldDB" id="A0A948RV01"/>
<dbReference type="GO" id="GO:0050568">
    <property type="term" value="F:protein-glutamine glutaminase activity"/>
    <property type="evidence" value="ECO:0007669"/>
    <property type="project" value="UniProtKB-UniRule"/>
</dbReference>
<comment type="caution">
    <text evidence="4">The sequence shown here is derived from an EMBL/GenBank/DDBJ whole genome shotgun (WGS) entry which is preliminary data.</text>
</comment>
<sequence>MKQVISVADMKVSATPGEELITYALGSCLGVAIYDPEAKIGGMLHVMLPQSSIDKIKASENPYMFVDTGVRELFLACYKAGAEKSRLIVKVAGGAAIHTSMGSDHFQIGKRNFIMLRKLLWKNGVMLNAHDVGGDYSRTMILNISTGELKIKGNGKISTL</sequence>
<protein>
    <recommendedName>
        <fullName evidence="3">Probable chemoreceptor glutamine deamidase CheD</fullName>
        <ecNumber evidence="3">3.5.1.44</ecNumber>
    </recommendedName>
</protein>
<organism evidence="4 5">
    <name type="scientific">Eiseniibacteriota bacterium</name>
    <dbReference type="NCBI Taxonomy" id="2212470"/>
    <lineage>
        <taxon>Bacteria</taxon>
        <taxon>Candidatus Eiseniibacteriota</taxon>
    </lineage>
</organism>
<dbReference type="Pfam" id="PF03975">
    <property type="entry name" value="CheD"/>
    <property type="match status" value="1"/>
</dbReference>
<evidence type="ECO:0000313" key="5">
    <source>
        <dbReference type="Proteomes" id="UP000777784"/>
    </source>
</evidence>
<reference evidence="4" key="1">
    <citation type="submission" date="2021-05" db="EMBL/GenBank/DDBJ databases">
        <title>Energy efficiency and biological interactions define the core microbiome of deep oligotrophic groundwater.</title>
        <authorList>
            <person name="Mehrshad M."/>
            <person name="Lopez-Fernandez M."/>
            <person name="Bell E."/>
            <person name="Bernier-Latmani R."/>
            <person name="Bertilsson S."/>
            <person name="Dopson M."/>
        </authorList>
    </citation>
    <scope>NUCLEOTIDE SEQUENCE</scope>
    <source>
        <strain evidence="4">Modern_marine.mb.64</strain>
    </source>
</reference>
<dbReference type="SUPFAM" id="SSF64438">
    <property type="entry name" value="CNF1/YfiH-like putative cysteine hydrolases"/>
    <property type="match status" value="1"/>
</dbReference>
<evidence type="ECO:0000256" key="3">
    <source>
        <dbReference type="HAMAP-Rule" id="MF_01440"/>
    </source>
</evidence>
<proteinExistence type="inferred from homology"/>
<evidence type="ECO:0000256" key="1">
    <source>
        <dbReference type="ARBA" id="ARBA00022500"/>
    </source>
</evidence>
<accession>A0A948RV01</accession>
<evidence type="ECO:0000256" key="2">
    <source>
        <dbReference type="ARBA" id="ARBA00022801"/>
    </source>
</evidence>
<dbReference type="EC" id="3.5.1.44" evidence="3"/>
<comment type="catalytic activity">
    <reaction evidence="3">
        <text>L-glutaminyl-[protein] + H2O = L-glutamyl-[protein] + NH4(+)</text>
        <dbReference type="Rhea" id="RHEA:16441"/>
        <dbReference type="Rhea" id="RHEA-COMP:10207"/>
        <dbReference type="Rhea" id="RHEA-COMP:10208"/>
        <dbReference type="ChEBI" id="CHEBI:15377"/>
        <dbReference type="ChEBI" id="CHEBI:28938"/>
        <dbReference type="ChEBI" id="CHEBI:29973"/>
        <dbReference type="ChEBI" id="CHEBI:30011"/>
        <dbReference type="EC" id="3.5.1.44"/>
    </reaction>
</comment>
<dbReference type="InterPro" id="IPR005659">
    <property type="entry name" value="Chemorcpt_Glu_NH3ase_CheD"/>
</dbReference>
<comment type="function">
    <text evidence="3">Probably deamidates glutamine residues to glutamate on methyl-accepting chemotaxis receptors (MCPs), playing an important role in chemotaxis.</text>
</comment>
<dbReference type="Proteomes" id="UP000777784">
    <property type="component" value="Unassembled WGS sequence"/>
</dbReference>
<gene>
    <name evidence="3" type="primary">cheD</name>
    <name evidence="4" type="ORF">KJ970_04640</name>
</gene>
<dbReference type="CDD" id="cd16352">
    <property type="entry name" value="CheD"/>
    <property type="match status" value="1"/>
</dbReference>
<dbReference type="Gene3D" id="3.30.1330.200">
    <property type="match status" value="1"/>
</dbReference>
<dbReference type="InterPro" id="IPR038592">
    <property type="entry name" value="CheD-like_sf"/>
</dbReference>
<comment type="similarity">
    <text evidence="3">Belongs to the CheD family.</text>
</comment>
<dbReference type="HAMAP" id="MF_01440">
    <property type="entry name" value="CheD"/>
    <property type="match status" value="1"/>
</dbReference>
<keyword evidence="1 3" id="KW-0145">Chemotaxis</keyword>
<dbReference type="EMBL" id="JAHJDP010000023">
    <property type="protein sequence ID" value="MBU2690194.1"/>
    <property type="molecule type" value="Genomic_DNA"/>
</dbReference>
<keyword evidence="2 3" id="KW-0378">Hydrolase</keyword>